<keyword evidence="3" id="KW-1185">Reference proteome</keyword>
<sequence length="97" mass="10685">MGISSFHEGVWYSILQRQSLSIRSNVEATHRAVTEVMTTQILKNFPKNLSGNFTTQPAEDVAVAPTIIAATGSIRGLPAVPTRRSQRSRKPPNRLNL</sequence>
<proteinExistence type="predicted"/>
<dbReference type="EMBL" id="JAWDGP010007197">
    <property type="protein sequence ID" value="KAK3728209.1"/>
    <property type="molecule type" value="Genomic_DNA"/>
</dbReference>
<gene>
    <name evidence="2" type="ORF">RRG08_014992</name>
</gene>
<comment type="caution">
    <text evidence="2">The sequence shown here is derived from an EMBL/GenBank/DDBJ whole genome shotgun (WGS) entry which is preliminary data.</text>
</comment>
<accession>A0AAE1CQ83</accession>
<protein>
    <submittedName>
        <fullName evidence="2">Uncharacterized protein</fullName>
    </submittedName>
</protein>
<evidence type="ECO:0000313" key="3">
    <source>
        <dbReference type="Proteomes" id="UP001283361"/>
    </source>
</evidence>
<dbReference type="Proteomes" id="UP001283361">
    <property type="component" value="Unassembled WGS sequence"/>
</dbReference>
<organism evidence="2 3">
    <name type="scientific">Elysia crispata</name>
    <name type="common">lettuce slug</name>
    <dbReference type="NCBI Taxonomy" id="231223"/>
    <lineage>
        <taxon>Eukaryota</taxon>
        <taxon>Metazoa</taxon>
        <taxon>Spiralia</taxon>
        <taxon>Lophotrochozoa</taxon>
        <taxon>Mollusca</taxon>
        <taxon>Gastropoda</taxon>
        <taxon>Heterobranchia</taxon>
        <taxon>Euthyneura</taxon>
        <taxon>Panpulmonata</taxon>
        <taxon>Sacoglossa</taxon>
        <taxon>Placobranchoidea</taxon>
        <taxon>Plakobranchidae</taxon>
        <taxon>Elysia</taxon>
    </lineage>
</organism>
<evidence type="ECO:0000256" key="1">
    <source>
        <dbReference type="SAM" id="MobiDB-lite"/>
    </source>
</evidence>
<evidence type="ECO:0000313" key="2">
    <source>
        <dbReference type="EMBL" id="KAK3728209.1"/>
    </source>
</evidence>
<dbReference type="AlphaFoldDB" id="A0AAE1CQ83"/>
<feature type="compositionally biased region" description="Basic residues" evidence="1">
    <location>
        <begin position="84"/>
        <end position="97"/>
    </location>
</feature>
<name>A0AAE1CQ83_9GAST</name>
<reference evidence="2" key="1">
    <citation type="journal article" date="2023" name="G3 (Bethesda)">
        <title>A reference genome for the long-term kleptoplast-retaining sea slug Elysia crispata morphotype clarki.</title>
        <authorList>
            <person name="Eastman K.E."/>
            <person name="Pendleton A.L."/>
            <person name="Shaikh M.A."/>
            <person name="Suttiyut T."/>
            <person name="Ogas R."/>
            <person name="Tomko P."/>
            <person name="Gavelis G."/>
            <person name="Widhalm J.R."/>
            <person name="Wisecaver J.H."/>
        </authorList>
    </citation>
    <scope>NUCLEOTIDE SEQUENCE</scope>
    <source>
        <strain evidence="2">ECLA1</strain>
    </source>
</reference>
<feature type="region of interest" description="Disordered" evidence="1">
    <location>
        <begin position="78"/>
        <end position="97"/>
    </location>
</feature>